<evidence type="ECO:0000313" key="3">
    <source>
        <dbReference type="Proteomes" id="UP000326198"/>
    </source>
</evidence>
<keyword evidence="1" id="KW-1133">Transmembrane helix</keyword>
<name>A0A5N7B1J6_9EURO</name>
<evidence type="ECO:0000256" key="1">
    <source>
        <dbReference type="SAM" id="Phobius"/>
    </source>
</evidence>
<sequence>MQQVQLMDRSLLFYFVSCFVGFLSFGPFPSPFPLSSLFSFFHLASNRPRFRESARPWTTR</sequence>
<organism evidence="2 3">
    <name type="scientific">Aspergillus bertholletiae</name>
    <dbReference type="NCBI Taxonomy" id="1226010"/>
    <lineage>
        <taxon>Eukaryota</taxon>
        <taxon>Fungi</taxon>
        <taxon>Dikarya</taxon>
        <taxon>Ascomycota</taxon>
        <taxon>Pezizomycotina</taxon>
        <taxon>Eurotiomycetes</taxon>
        <taxon>Eurotiomycetidae</taxon>
        <taxon>Eurotiales</taxon>
        <taxon>Aspergillaceae</taxon>
        <taxon>Aspergillus</taxon>
        <taxon>Aspergillus subgen. Circumdati</taxon>
    </lineage>
</organism>
<dbReference type="Proteomes" id="UP000326198">
    <property type="component" value="Unassembled WGS sequence"/>
</dbReference>
<keyword evidence="1" id="KW-0472">Membrane</keyword>
<feature type="transmembrane region" description="Helical" evidence="1">
    <location>
        <begin position="12"/>
        <end position="30"/>
    </location>
</feature>
<protein>
    <submittedName>
        <fullName evidence="2">Uncharacterized protein</fullName>
    </submittedName>
</protein>
<gene>
    <name evidence="2" type="ORF">BDV26DRAFT_266896</name>
</gene>
<proteinExistence type="predicted"/>
<keyword evidence="3" id="KW-1185">Reference proteome</keyword>
<dbReference type="EMBL" id="ML736251">
    <property type="protein sequence ID" value="KAE8375924.1"/>
    <property type="molecule type" value="Genomic_DNA"/>
</dbReference>
<reference evidence="2 3" key="1">
    <citation type="submission" date="2019-04" db="EMBL/GenBank/DDBJ databases">
        <title>Friends and foes A comparative genomics studyof 23 Aspergillus species from section Flavi.</title>
        <authorList>
            <consortium name="DOE Joint Genome Institute"/>
            <person name="Kjaerbolling I."/>
            <person name="Vesth T."/>
            <person name="Frisvad J.C."/>
            <person name="Nybo J.L."/>
            <person name="Theobald S."/>
            <person name="Kildgaard S."/>
            <person name="Isbrandt T."/>
            <person name="Kuo A."/>
            <person name="Sato A."/>
            <person name="Lyhne E.K."/>
            <person name="Kogle M.E."/>
            <person name="Wiebenga A."/>
            <person name="Kun R.S."/>
            <person name="Lubbers R.J."/>
            <person name="Makela M.R."/>
            <person name="Barry K."/>
            <person name="Chovatia M."/>
            <person name="Clum A."/>
            <person name="Daum C."/>
            <person name="Haridas S."/>
            <person name="He G."/>
            <person name="LaButti K."/>
            <person name="Lipzen A."/>
            <person name="Mondo S."/>
            <person name="Riley R."/>
            <person name="Salamov A."/>
            <person name="Simmons B.A."/>
            <person name="Magnuson J.K."/>
            <person name="Henrissat B."/>
            <person name="Mortensen U.H."/>
            <person name="Larsen T.O."/>
            <person name="Devries R.P."/>
            <person name="Grigoriev I.V."/>
            <person name="Machida M."/>
            <person name="Baker S.E."/>
            <person name="Andersen M.R."/>
        </authorList>
    </citation>
    <scope>NUCLEOTIDE SEQUENCE [LARGE SCALE GENOMIC DNA]</scope>
    <source>
        <strain evidence="2 3">IBT 29228</strain>
    </source>
</reference>
<keyword evidence="1" id="KW-0812">Transmembrane</keyword>
<accession>A0A5N7B1J6</accession>
<dbReference type="AlphaFoldDB" id="A0A5N7B1J6"/>
<evidence type="ECO:0000313" key="2">
    <source>
        <dbReference type="EMBL" id="KAE8375924.1"/>
    </source>
</evidence>